<comment type="caution">
    <text evidence="1">The sequence shown here is derived from an EMBL/GenBank/DDBJ whole genome shotgun (WGS) entry which is preliminary data.</text>
</comment>
<evidence type="ECO:0000313" key="1">
    <source>
        <dbReference type="EMBL" id="GAG38824.1"/>
    </source>
</evidence>
<dbReference type="AlphaFoldDB" id="X0X6F8"/>
<proteinExistence type="predicted"/>
<protein>
    <submittedName>
        <fullName evidence="1">Uncharacterized protein</fullName>
    </submittedName>
</protein>
<feature type="non-terminal residue" evidence="1">
    <location>
        <position position="1"/>
    </location>
</feature>
<gene>
    <name evidence="1" type="ORF">S01H1_62037</name>
</gene>
<name>X0X6F8_9ZZZZ</name>
<dbReference type="EMBL" id="BARS01040721">
    <property type="protein sequence ID" value="GAG38824.1"/>
    <property type="molecule type" value="Genomic_DNA"/>
</dbReference>
<accession>X0X6F8</accession>
<dbReference type="Gene3D" id="3.30.360.10">
    <property type="entry name" value="Dihydrodipicolinate Reductase, domain 2"/>
    <property type="match status" value="1"/>
</dbReference>
<sequence length="83" mass="9704">ATGSNDELRIEIHGSRGAIYFNLMDPNWLWVYDTKDPQEPVGGLRGFKKIETIQRYPEPDNVAIYQKIYQDYLSLYQKLYGTT</sequence>
<organism evidence="1">
    <name type="scientific">marine sediment metagenome</name>
    <dbReference type="NCBI Taxonomy" id="412755"/>
    <lineage>
        <taxon>unclassified sequences</taxon>
        <taxon>metagenomes</taxon>
        <taxon>ecological metagenomes</taxon>
    </lineage>
</organism>
<reference evidence="1" key="1">
    <citation type="journal article" date="2014" name="Front. Microbiol.">
        <title>High frequency of phylogenetically diverse reductive dehalogenase-homologous genes in deep subseafloor sedimentary metagenomes.</title>
        <authorList>
            <person name="Kawai M."/>
            <person name="Futagami T."/>
            <person name="Toyoda A."/>
            <person name="Takaki Y."/>
            <person name="Nishi S."/>
            <person name="Hori S."/>
            <person name="Arai W."/>
            <person name="Tsubouchi T."/>
            <person name="Morono Y."/>
            <person name="Uchiyama I."/>
            <person name="Ito T."/>
            <person name="Fujiyama A."/>
            <person name="Inagaki F."/>
            <person name="Takami H."/>
        </authorList>
    </citation>
    <scope>NUCLEOTIDE SEQUENCE</scope>
    <source>
        <strain evidence="1">Expedition CK06-06</strain>
    </source>
</reference>